<dbReference type="NCBIfam" id="NF004043">
    <property type="entry name" value="PRK05560.1"/>
    <property type="match status" value="1"/>
</dbReference>
<evidence type="ECO:0000256" key="2">
    <source>
        <dbReference type="ARBA" id="ARBA00008263"/>
    </source>
</evidence>
<dbReference type="CDD" id="cd00187">
    <property type="entry name" value="TOP4c"/>
    <property type="match status" value="1"/>
</dbReference>
<dbReference type="InterPro" id="IPR050220">
    <property type="entry name" value="Type_II_DNA_Topoisomerases"/>
</dbReference>
<accession>A0ABX6N720</accession>
<sequence>MDSFAKETLPISLEEEMRRSYLDYAMSVIVGRALPDVRDGLKPVHRRVLFAMHELNNDWNRAYKKSARIVGDVIGKYHPHGDSAVYDTIVRMAQDFSLRYMLVDGQGNFGSIDGDNAAAMRYTEIRLAKIAQEMLLDIDKETVDFGPNYDGSEREPKVLPARLPNLLVNGSSGIAVGMATNMPPHNLKEVVAACLYAIDAPECTVDDLIELIPAPDFPTAGIIYGIQGVREGYRTGRGRVVMRAKTHFEDLDKGNRQSIIVDELPYQVNKKSLLERIAELVSEKKIEGISDIRDESDKDGIRVVIELKRGEVPEVILNNLYKNTQLQDTFGINMVALVDGQPRLLNLRDLIFYFLRHRREVITRRTVFELRKARDRGHVLEGLAVALANIDEFIAIIKAAPTPPVAKADLVAKSWDSSIVREMLSRTELGDSGGAKAFRPEGLPARLGLQDDGMYRLSEVQAQEILNMRLQRLTGLEQDKILNEYKEVIDQIADLLDILSKPERINQIIKDELTSIGNEFADERRSMIEFNATELGTEDLITPQDMVVTLSHSGYIKSQPLTEYRAQKRGGRGKQAATTKDDDWIDYLFVANTHDTILYFSNAGRVYWLKVYEVPQGSRTSRGRPIINMFPLAEGEKITAVLPVKSFEDEDKYVFMATSLGTVKKSKLSDFSRPMKRGIIAVNLDEGDFLIGAAMTNGTNDVMLFSDSGKAVRFDENDVRAMGRNARGVRGMNLEEGQRVIAMLVAESEQQSVLTATENGFGKRTPVSEYTRHGRGTKGMIAIQTSERNGKVVSAVLVNPTDEIMLITTGGVLVRTRVSEIREMGRATQGVTLISVDEGTWLSGLQRIVESDAEDLGEVEEGDSPDAPAATEE</sequence>
<dbReference type="NCBIfam" id="TIGR01063">
    <property type="entry name" value="gyrA"/>
    <property type="match status" value="1"/>
</dbReference>
<dbReference type="PANTHER" id="PTHR43493:SF5">
    <property type="entry name" value="DNA GYRASE SUBUNIT A, CHLOROPLASTIC_MITOCHONDRIAL"/>
    <property type="match status" value="1"/>
</dbReference>
<organism evidence="12 13">
    <name type="scientific">Limnobacter profundi</name>
    <dbReference type="NCBI Taxonomy" id="2732163"/>
    <lineage>
        <taxon>Bacteria</taxon>
        <taxon>Pseudomonadati</taxon>
        <taxon>Pseudomonadota</taxon>
        <taxon>Betaproteobacteria</taxon>
        <taxon>Burkholderiales</taxon>
        <taxon>Burkholderiaceae</taxon>
        <taxon>Limnobacter</taxon>
    </lineage>
</organism>
<evidence type="ECO:0000256" key="4">
    <source>
        <dbReference type="ARBA" id="ARBA00022840"/>
    </source>
</evidence>
<feature type="compositionally biased region" description="Acidic residues" evidence="10">
    <location>
        <begin position="852"/>
        <end position="864"/>
    </location>
</feature>
<comment type="subcellular location">
    <subcellularLocation>
        <location evidence="8">Cytoplasm</location>
    </subcellularLocation>
</comment>
<keyword evidence="7 8" id="KW-0413">Isomerase</keyword>
<evidence type="ECO:0000313" key="12">
    <source>
        <dbReference type="EMBL" id="QJR30221.1"/>
    </source>
</evidence>
<dbReference type="EMBL" id="CP053084">
    <property type="protein sequence ID" value="QJR30221.1"/>
    <property type="molecule type" value="Genomic_DNA"/>
</dbReference>
<dbReference type="Pfam" id="PF03989">
    <property type="entry name" value="DNA_gyraseA_C"/>
    <property type="match status" value="6"/>
</dbReference>
<evidence type="ECO:0000256" key="3">
    <source>
        <dbReference type="ARBA" id="ARBA00022741"/>
    </source>
</evidence>
<comment type="function">
    <text evidence="8">A type II topoisomerase that negatively supercoils closed circular double-stranded (ds) DNA in an ATP-dependent manner to modulate DNA topology and maintain chromosomes in an underwound state. Negative supercoiling favors strand separation, and DNA replication, transcription, recombination and repair, all of which involve strand separation. Also able to catalyze the interconversion of other topological isomers of dsDNA rings, including catenanes and knotted rings. Type II topoisomerases break and join 2 DNA strands simultaneously in an ATP-dependent manner.</text>
</comment>
<dbReference type="InterPro" id="IPR013758">
    <property type="entry name" value="Topo_IIA_A/C_ab"/>
</dbReference>
<comment type="subunit">
    <text evidence="8">Heterotetramer, composed of two GyrA and two GyrB chains. In the heterotetramer, GyrA contains the active site tyrosine that forms a transient covalent intermediate with DNA, while GyrB binds cofactors and catalyzes ATP hydrolysis.</text>
</comment>
<evidence type="ECO:0000256" key="5">
    <source>
        <dbReference type="ARBA" id="ARBA00023029"/>
    </source>
</evidence>
<reference evidence="12 13" key="1">
    <citation type="submission" date="2020-05" db="EMBL/GenBank/DDBJ databases">
        <title>Compete genome of Limnobacter sp. SAORIC-580.</title>
        <authorList>
            <person name="Song J."/>
            <person name="Cho J.-C."/>
        </authorList>
    </citation>
    <scope>NUCLEOTIDE SEQUENCE [LARGE SCALE GENOMIC DNA]</scope>
    <source>
        <strain evidence="12 13">SAORIC-580</strain>
    </source>
</reference>
<keyword evidence="4 8" id="KW-0067">ATP-binding</keyword>
<comment type="similarity">
    <text evidence="2 8">Belongs to the type II topoisomerase GyrA/ParC subunit family.</text>
</comment>
<evidence type="ECO:0000256" key="9">
    <source>
        <dbReference type="PROSITE-ProRule" id="PRU01384"/>
    </source>
</evidence>
<dbReference type="RefSeq" id="WP_105029651.1">
    <property type="nucleotide sequence ID" value="NZ_CP053084.1"/>
</dbReference>
<dbReference type="InterPro" id="IPR013760">
    <property type="entry name" value="Topo_IIA-like_dom_sf"/>
</dbReference>
<dbReference type="InterPro" id="IPR035516">
    <property type="entry name" value="Gyrase/topoIV_suA_C"/>
</dbReference>
<gene>
    <name evidence="8 12" type="primary">gyrA</name>
    <name evidence="12" type="ORF">HKT17_11140</name>
</gene>
<dbReference type="Pfam" id="PF00521">
    <property type="entry name" value="DNA_topoisoIV"/>
    <property type="match status" value="1"/>
</dbReference>
<evidence type="ECO:0000256" key="8">
    <source>
        <dbReference type="HAMAP-Rule" id="MF_01897"/>
    </source>
</evidence>
<dbReference type="Gene3D" id="3.30.1360.40">
    <property type="match status" value="1"/>
</dbReference>
<proteinExistence type="inferred from homology"/>
<dbReference type="PROSITE" id="PS52040">
    <property type="entry name" value="TOPO_IIA"/>
    <property type="match status" value="1"/>
</dbReference>
<evidence type="ECO:0000256" key="10">
    <source>
        <dbReference type="SAM" id="MobiDB-lite"/>
    </source>
</evidence>
<feature type="region of interest" description="Disordered" evidence="10">
    <location>
        <begin position="852"/>
        <end position="873"/>
    </location>
</feature>
<dbReference type="InterPro" id="IPR002205">
    <property type="entry name" value="Topo_IIA_dom_A"/>
</dbReference>
<dbReference type="InterPro" id="IPR006691">
    <property type="entry name" value="GyrA/parC_rep"/>
</dbReference>
<dbReference type="SUPFAM" id="SSF56719">
    <property type="entry name" value="Type II DNA topoisomerase"/>
    <property type="match status" value="1"/>
</dbReference>
<dbReference type="SMART" id="SM00434">
    <property type="entry name" value="TOP4c"/>
    <property type="match status" value="1"/>
</dbReference>
<dbReference type="Gene3D" id="2.120.10.90">
    <property type="entry name" value="DNA gyrase/topoisomerase IV, subunit A, C-terminal"/>
    <property type="match status" value="1"/>
</dbReference>
<dbReference type="Proteomes" id="UP000501130">
    <property type="component" value="Chromosome"/>
</dbReference>
<keyword evidence="13" id="KW-1185">Reference proteome</keyword>
<dbReference type="SUPFAM" id="SSF101904">
    <property type="entry name" value="GyrA/ParC C-terminal domain-like"/>
    <property type="match status" value="1"/>
</dbReference>
<protein>
    <recommendedName>
        <fullName evidence="8">DNA gyrase subunit A</fullName>
        <ecNumber evidence="8">5.6.2.2</ecNumber>
    </recommendedName>
</protein>
<dbReference type="PANTHER" id="PTHR43493">
    <property type="entry name" value="DNA GYRASE/TOPOISOMERASE SUBUNIT A"/>
    <property type="match status" value="1"/>
</dbReference>
<feature type="active site" description="O-(5'-phospho-DNA)-tyrosine intermediate" evidence="8 9">
    <location>
        <position position="122"/>
    </location>
</feature>
<dbReference type="Gene3D" id="3.90.199.10">
    <property type="entry name" value="Topoisomerase II, domain 5"/>
    <property type="match status" value="1"/>
</dbReference>
<dbReference type="NCBIfam" id="NF004044">
    <property type="entry name" value="PRK05561.1"/>
    <property type="match status" value="1"/>
</dbReference>
<feature type="short sequence motif" description="GyrA-box" evidence="8">
    <location>
        <begin position="567"/>
        <end position="573"/>
    </location>
</feature>
<comment type="catalytic activity">
    <reaction evidence="1 8 9">
        <text>ATP-dependent breakage, passage and rejoining of double-stranded DNA.</text>
        <dbReference type="EC" id="5.6.2.2"/>
    </reaction>
</comment>
<keyword evidence="5 8" id="KW-0799">Topoisomerase</keyword>
<dbReference type="InterPro" id="IPR013757">
    <property type="entry name" value="Topo_IIA_A_a_sf"/>
</dbReference>
<dbReference type="HAMAP" id="MF_01897">
    <property type="entry name" value="GyrA"/>
    <property type="match status" value="1"/>
</dbReference>
<name>A0ABX6N720_9BURK</name>
<feature type="domain" description="Topo IIA-type catalytic" evidence="11">
    <location>
        <begin position="34"/>
        <end position="540"/>
    </location>
</feature>
<dbReference type="Gene3D" id="1.10.268.10">
    <property type="entry name" value="Topoisomerase, domain 3"/>
    <property type="match status" value="1"/>
</dbReference>
<keyword evidence="3 8" id="KW-0547">Nucleotide-binding</keyword>
<evidence type="ECO:0000256" key="6">
    <source>
        <dbReference type="ARBA" id="ARBA00023125"/>
    </source>
</evidence>
<keyword evidence="6 8" id="KW-0238">DNA-binding</keyword>
<evidence type="ECO:0000256" key="7">
    <source>
        <dbReference type="ARBA" id="ARBA00023235"/>
    </source>
</evidence>
<evidence type="ECO:0000259" key="11">
    <source>
        <dbReference type="PROSITE" id="PS52040"/>
    </source>
</evidence>
<dbReference type="EC" id="5.6.2.2" evidence="8"/>
<evidence type="ECO:0000313" key="13">
    <source>
        <dbReference type="Proteomes" id="UP000501130"/>
    </source>
</evidence>
<comment type="miscellaneous">
    <text evidence="8">Few gyrases are as efficient as E.coli at forming negative supercoils. Not all organisms have 2 type II topoisomerases; in organisms with a single type II topoisomerase this enzyme also has to decatenate newly replicated chromosomes.</text>
</comment>
<evidence type="ECO:0000256" key="1">
    <source>
        <dbReference type="ARBA" id="ARBA00000185"/>
    </source>
</evidence>
<dbReference type="InterPro" id="IPR005743">
    <property type="entry name" value="GyrA"/>
</dbReference>
<keyword evidence="8" id="KW-0963">Cytoplasm</keyword>